<sequence length="126" mass="13721">MKENYKMLGVIVLSITLFLLLLGTGVILDQELTVGNAVTMVAYGLAAGMFAGALAYLDLKIGLYLFLAGLFIGFVEMYRNFLFGDGGFQDLAGLLSLFMFTAFGLVLAVIVEGIQYFLKKKQPPTM</sequence>
<evidence type="ECO:0000313" key="3">
    <source>
        <dbReference type="Proteomes" id="UP001595733"/>
    </source>
</evidence>
<evidence type="ECO:0000256" key="1">
    <source>
        <dbReference type="SAM" id="Phobius"/>
    </source>
</evidence>
<name>A0ABV8UW27_9BACL</name>
<feature type="transmembrane region" description="Helical" evidence="1">
    <location>
        <begin position="7"/>
        <end position="28"/>
    </location>
</feature>
<accession>A0ABV8UW27</accession>
<comment type="caution">
    <text evidence="2">The sequence shown here is derived from an EMBL/GenBank/DDBJ whole genome shotgun (WGS) entry which is preliminary data.</text>
</comment>
<feature type="transmembrane region" description="Helical" evidence="1">
    <location>
        <begin position="34"/>
        <end position="56"/>
    </location>
</feature>
<dbReference type="EMBL" id="JBHSEF010000011">
    <property type="protein sequence ID" value="MFC4354640.1"/>
    <property type="molecule type" value="Genomic_DNA"/>
</dbReference>
<evidence type="ECO:0000313" key="2">
    <source>
        <dbReference type="EMBL" id="MFC4354640.1"/>
    </source>
</evidence>
<feature type="transmembrane region" description="Helical" evidence="1">
    <location>
        <begin position="63"/>
        <end position="82"/>
    </location>
</feature>
<dbReference type="Proteomes" id="UP001595733">
    <property type="component" value="Unassembled WGS sequence"/>
</dbReference>
<dbReference type="RefSeq" id="WP_378140910.1">
    <property type="nucleotide sequence ID" value="NZ_JBHSEF010000011.1"/>
</dbReference>
<gene>
    <name evidence="2" type="ORF">ACFO0S_06035</name>
</gene>
<proteinExistence type="predicted"/>
<reference evidence="3" key="1">
    <citation type="journal article" date="2019" name="Int. J. Syst. Evol. Microbiol.">
        <title>The Global Catalogue of Microorganisms (GCM) 10K type strain sequencing project: providing services to taxonomists for standard genome sequencing and annotation.</title>
        <authorList>
            <consortium name="The Broad Institute Genomics Platform"/>
            <consortium name="The Broad Institute Genome Sequencing Center for Infectious Disease"/>
            <person name="Wu L."/>
            <person name="Ma J."/>
        </authorList>
    </citation>
    <scope>NUCLEOTIDE SEQUENCE [LARGE SCALE GENOMIC DNA]</scope>
    <source>
        <strain evidence="3">CCUG 50353</strain>
    </source>
</reference>
<keyword evidence="3" id="KW-1185">Reference proteome</keyword>
<keyword evidence="1" id="KW-1133">Transmembrane helix</keyword>
<protein>
    <recommendedName>
        <fullName evidence="4">DUF3792 family protein</fullName>
    </recommendedName>
</protein>
<organism evidence="2 3">
    <name type="scientific">Chryseomicrobium palamuruense</name>
    <dbReference type="NCBI Taxonomy" id="682973"/>
    <lineage>
        <taxon>Bacteria</taxon>
        <taxon>Bacillati</taxon>
        <taxon>Bacillota</taxon>
        <taxon>Bacilli</taxon>
        <taxon>Bacillales</taxon>
        <taxon>Caryophanaceae</taxon>
        <taxon>Chryseomicrobium</taxon>
    </lineage>
</organism>
<feature type="transmembrane region" description="Helical" evidence="1">
    <location>
        <begin position="94"/>
        <end position="118"/>
    </location>
</feature>
<evidence type="ECO:0008006" key="4">
    <source>
        <dbReference type="Google" id="ProtNLM"/>
    </source>
</evidence>
<keyword evidence="1" id="KW-0812">Transmembrane</keyword>
<keyword evidence="1" id="KW-0472">Membrane</keyword>